<dbReference type="EMBL" id="MIGC01003226">
    <property type="protein sequence ID" value="PHJ19776.1"/>
    <property type="molecule type" value="Genomic_DNA"/>
</dbReference>
<organism evidence="3 4">
    <name type="scientific">Cystoisospora suis</name>
    <dbReference type="NCBI Taxonomy" id="483139"/>
    <lineage>
        <taxon>Eukaryota</taxon>
        <taxon>Sar</taxon>
        <taxon>Alveolata</taxon>
        <taxon>Apicomplexa</taxon>
        <taxon>Conoidasida</taxon>
        <taxon>Coccidia</taxon>
        <taxon>Eucoccidiorida</taxon>
        <taxon>Eimeriorina</taxon>
        <taxon>Sarcocystidae</taxon>
        <taxon>Cystoisospora</taxon>
    </lineage>
</organism>
<feature type="domain" description="Ubiquinol-cytochrome c chaperone" evidence="2">
    <location>
        <begin position="459"/>
        <end position="578"/>
    </location>
</feature>
<gene>
    <name evidence="3" type="ORF">CSUI_006391</name>
</gene>
<dbReference type="OrthoDB" id="331434at2759"/>
<dbReference type="VEuPathDB" id="ToxoDB:CSUI_006391"/>
<dbReference type="GeneID" id="94429762"/>
<reference evidence="3 4" key="1">
    <citation type="journal article" date="2017" name="Int. J. Parasitol.">
        <title>The genome of the protozoan parasite Cystoisospora suis and a reverse vaccinology approach to identify vaccine candidates.</title>
        <authorList>
            <person name="Palmieri N."/>
            <person name="Shrestha A."/>
            <person name="Ruttkowski B."/>
            <person name="Beck T."/>
            <person name="Vogl C."/>
            <person name="Tomley F."/>
            <person name="Blake D.P."/>
            <person name="Joachim A."/>
        </authorList>
    </citation>
    <scope>NUCLEOTIDE SEQUENCE [LARGE SCALE GENOMIC DNA]</scope>
    <source>
        <strain evidence="3 4">Wien I</strain>
    </source>
</reference>
<evidence type="ECO:0000259" key="2">
    <source>
        <dbReference type="Pfam" id="PF03981"/>
    </source>
</evidence>
<dbReference type="Pfam" id="PF03981">
    <property type="entry name" value="Ubiq_cyt_C_chap"/>
    <property type="match status" value="1"/>
</dbReference>
<dbReference type="InterPro" id="IPR021150">
    <property type="entry name" value="Ubiq_cyt_c_chap"/>
</dbReference>
<sequence length="587" mass="66061">MEAGLRLVRRLFATAGRSRGREGVAYGAHLGSQLSERVAGEADGPTIAALKRTHGLEERDPKRLRGVRRSLSLPEEHGELRLVASTSVFKDEKCFVCSLLLVKKLTRHCLLSAWSVRQERQGNCCFQQSQMRASSACSARCQGCRKAHFRTRTSSRSAARLLWDIQRKIRFPFFCPLVPRLDLLSSSLLSSCAVLAFLPLREHPVALVSQQFRDRLPTSSPSSMKSVTGCPPTCPPHRPSPRSLRFLSSPSSLGEIYPMCTCRSVSSFLESPTYLPGASSPALFRQLQAATFLGKQLFSTLFFATDAASGASRVGKQHVSPATSEKANFFSLENDGRPRRRVEVQGEEDEEERRLLWRTTNRRLIDFRLSPEAEERLGKIHEAIMQSPLTRPPLSEELASCLHSQADMPASGWRRKAQALADCFFYGDTLRQRGRRLLSGMMHLYTAHGLLREQFGIAEDDFCGHIYFLLLHVWLVHRRLVAIGDEMTRASLWEALEEFFKAVLSEEKVSEMRISAYVREMQNTALGFCLSLDEAFDGQNFAGEAAHRIWFVIFRANKELQYSSEVLNLTAYLVRTVRVQATIAPLS</sequence>
<dbReference type="Proteomes" id="UP000221165">
    <property type="component" value="Unassembled WGS sequence"/>
</dbReference>
<comment type="caution">
    <text evidence="3">The sequence shown here is derived from an EMBL/GenBank/DDBJ whole genome shotgun (WGS) entry which is preliminary data.</text>
</comment>
<name>A0A2C6KUL7_9APIC</name>
<dbReference type="AlphaFoldDB" id="A0A2C6KUL7"/>
<accession>A0A2C6KUL7</accession>
<dbReference type="RefSeq" id="XP_067921472.1">
    <property type="nucleotide sequence ID" value="XM_068066551.1"/>
</dbReference>
<evidence type="ECO:0000256" key="1">
    <source>
        <dbReference type="SAM" id="MobiDB-lite"/>
    </source>
</evidence>
<protein>
    <submittedName>
        <fullName evidence="3">Ubiquinol-cytochrome c family chaperone</fullName>
    </submittedName>
</protein>
<proteinExistence type="predicted"/>
<keyword evidence="4" id="KW-1185">Reference proteome</keyword>
<feature type="region of interest" description="Disordered" evidence="1">
    <location>
        <begin position="218"/>
        <end position="241"/>
    </location>
</feature>
<evidence type="ECO:0000313" key="3">
    <source>
        <dbReference type="EMBL" id="PHJ19776.1"/>
    </source>
</evidence>
<evidence type="ECO:0000313" key="4">
    <source>
        <dbReference type="Proteomes" id="UP000221165"/>
    </source>
</evidence>